<organism evidence="1 2">
    <name type="scientific">Synaphobranchus kaupii</name>
    <name type="common">Kaup's arrowtooth eel</name>
    <dbReference type="NCBI Taxonomy" id="118154"/>
    <lineage>
        <taxon>Eukaryota</taxon>
        <taxon>Metazoa</taxon>
        <taxon>Chordata</taxon>
        <taxon>Craniata</taxon>
        <taxon>Vertebrata</taxon>
        <taxon>Euteleostomi</taxon>
        <taxon>Actinopterygii</taxon>
        <taxon>Neopterygii</taxon>
        <taxon>Teleostei</taxon>
        <taxon>Anguilliformes</taxon>
        <taxon>Synaphobranchidae</taxon>
        <taxon>Synaphobranchus</taxon>
    </lineage>
</organism>
<dbReference type="Proteomes" id="UP001152622">
    <property type="component" value="Chromosome 3"/>
</dbReference>
<reference evidence="1" key="1">
    <citation type="journal article" date="2023" name="Science">
        <title>Genome structures resolve the early diversification of teleost fishes.</title>
        <authorList>
            <person name="Parey E."/>
            <person name="Louis A."/>
            <person name="Montfort J."/>
            <person name="Bouchez O."/>
            <person name="Roques C."/>
            <person name="Iampietro C."/>
            <person name="Lluch J."/>
            <person name="Castinel A."/>
            <person name="Donnadieu C."/>
            <person name="Desvignes T."/>
            <person name="Floi Bucao C."/>
            <person name="Jouanno E."/>
            <person name="Wen M."/>
            <person name="Mejri S."/>
            <person name="Dirks R."/>
            <person name="Jansen H."/>
            <person name="Henkel C."/>
            <person name="Chen W.J."/>
            <person name="Zahm M."/>
            <person name="Cabau C."/>
            <person name="Klopp C."/>
            <person name="Thompson A.W."/>
            <person name="Robinson-Rechavi M."/>
            <person name="Braasch I."/>
            <person name="Lecointre G."/>
            <person name="Bobe J."/>
            <person name="Postlethwait J.H."/>
            <person name="Berthelot C."/>
            <person name="Roest Crollius H."/>
            <person name="Guiguen Y."/>
        </authorList>
    </citation>
    <scope>NUCLEOTIDE SEQUENCE</scope>
    <source>
        <strain evidence="1">WJC10195</strain>
    </source>
</reference>
<protein>
    <submittedName>
        <fullName evidence="1">Uncharacterized protein</fullName>
    </submittedName>
</protein>
<comment type="caution">
    <text evidence="1">The sequence shown here is derived from an EMBL/GenBank/DDBJ whole genome shotgun (WGS) entry which is preliminary data.</text>
</comment>
<evidence type="ECO:0000313" key="2">
    <source>
        <dbReference type="Proteomes" id="UP001152622"/>
    </source>
</evidence>
<dbReference type="EMBL" id="JAINUF010000003">
    <property type="protein sequence ID" value="KAJ8370343.1"/>
    <property type="molecule type" value="Genomic_DNA"/>
</dbReference>
<sequence length="144" mass="15858">MPIREANKCPRVCWTALLCQGGKKKTHRGRTSCQISSARPSQQSRLYLITGLLAVAGFNGSDDLRKSGQTNRGSRHVLEGQFMRYLGKQIKGGTEAMSSNVQCMPCDGRAPDGTPRSTALMLFSPLPQHRLHPSYERGESIALR</sequence>
<accession>A0A9Q1FYW6</accession>
<dbReference type="AlphaFoldDB" id="A0A9Q1FYW6"/>
<gene>
    <name evidence="1" type="ORF">SKAU_G00103710</name>
</gene>
<name>A0A9Q1FYW6_SYNKA</name>
<proteinExistence type="predicted"/>
<keyword evidence="2" id="KW-1185">Reference proteome</keyword>
<evidence type="ECO:0000313" key="1">
    <source>
        <dbReference type="EMBL" id="KAJ8370343.1"/>
    </source>
</evidence>